<dbReference type="GO" id="GO:0008381">
    <property type="term" value="F:mechanosensitive monoatomic ion channel activity"/>
    <property type="evidence" value="ECO:0007669"/>
    <property type="project" value="InterPro"/>
</dbReference>
<comment type="subcellular location">
    <subcellularLocation>
        <location evidence="1">Cell membrane</location>
        <topology evidence="1">Multi-pass membrane protein</topology>
    </subcellularLocation>
</comment>
<dbReference type="EMBL" id="SWAU01000110">
    <property type="protein sequence ID" value="TKA96248.1"/>
    <property type="molecule type" value="Genomic_DNA"/>
</dbReference>
<feature type="domain" description="Moderate conductance mechanosensitive channel YbiO-like transmembrane helix 1" evidence="11">
    <location>
        <begin position="433"/>
        <end position="511"/>
    </location>
</feature>
<keyword evidence="6 7" id="KW-0472">Membrane</keyword>
<evidence type="ECO:0000256" key="5">
    <source>
        <dbReference type="ARBA" id="ARBA00022989"/>
    </source>
</evidence>
<dbReference type="Proteomes" id="UP000306340">
    <property type="component" value="Unassembled WGS sequence"/>
</dbReference>
<evidence type="ECO:0000313" key="13">
    <source>
        <dbReference type="Proteomes" id="UP000306340"/>
    </source>
</evidence>
<proteinExistence type="inferred from homology"/>
<keyword evidence="4 7" id="KW-0812">Transmembrane</keyword>
<dbReference type="InterPro" id="IPR006685">
    <property type="entry name" value="MscS_channel_2nd"/>
</dbReference>
<feature type="domain" description="Mechanosensitive ion channel transmembrane helices 2/3" evidence="10">
    <location>
        <begin position="573"/>
        <end position="611"/>
    </location>
</feature>
<feature type="transmembrane region" description="Helical" evidence="7">
    <location>
        <begin position="592"/>
        <end position="610"/>
    </location>
</feature>
<comment type="similarity">
    <text evidence="2">Belongs to the MscS (TC 1.A.23) family.</text>
</comment>
<feature type="transmembrane region" description="Helical" evidence="7">
    <location>
        <begin position="520"/>
        <end position="545"/>
    </location>
</feature>
<sequence length="798" mass="85179">MPSLFRAFAAPLLLSFLFLLAPLGLAAPAQAQIPGLGGQSAEPAETEPSAAASLLELLRDDSARAALIAELERAATGAVEEVESPPPSTELLSFGRSAALFTQGIAESAAENVQAFWQALKAAPALFDDLAGLDIGMLGGALTELLLLIVSTATIFLILRRFAIPTYRRMGDRARDATLTGRVLLYIGALAIDILIVIGAWAIGYVVAIAVIGNSGQIGIRQTLYLNAFLAVELLRTAMRFVLSPSTHDLRIVALDDRAARYISAAASFSIALLGYGQLLIVPIVDEAASEAAGRGVSALISIIGVLFLAALVLLNRKPVADWLLHETQPVAPTLPVTEEAEAPVASTAQEIDPNLAADIAAGTAEPPTPPEAEPVAVEAAPQWQEHKHVARRSPALVAMAQAWHWVALAYLAVLLMLSLVSPGGDAMGPIFASLRIAGVFIVGFMLSGALARAIARGVRLPSSTSARLPLLERRLNRFVPQVLLVLRLMIAVTVVLFTLHTIGIVDVGGWLQSQLGRNLLGTLIAVAAILGVAFAIWIALTSWIDYRLNPAFGHVATSREQTLLSLLRNAATIALIVVTLMFCLAEIGLNIGPLLASAGVLGLAIGFGAQKMVQDIITGIFIQFENAINVGDVVTVAGTSGVVERLTVRSVSLRDVEGVFHIIPFSSVDMVSNFMRDFSFYLCDMGVAYRENIGEVKAAMFDAFDELRRNKDHAPYLLADLEWLGLNAFGDSAIVLRARIKTAPGKQWGAGRAYNEILKRIFDERNIEIPFPHQTIYFGEAKDGSTQALRVDRATEA</sequence>
<feature type="transmembrane region" description="Helical" evidence="7">
    <location>
        <begin position="263"/>
        <end position="285"/>
    </location>
</feature>
<dbReference type="Gene3D" id="2.30.30.60">
    <property type="match status" value="1"/>
</dbReference>
<dbReference type="InterPro" id="IPR045276">
    <property type="entry name" value="YbiO_bact"/>
</dbReference>
<dbReference type="Gene3D" id="3.30.70.100">
    <property type="match status" value="1"/>
</dbReference>
<accession>A0A4U0YWW5</accession>
<keyword evidence="8" id="KW-0732">Signal</keyword>
<dbReference type="InterPro" id="IPR049142">
    <property type="entry name" value="MS_channel_1st"/>
</dbReference>
<evidence type="ECO:0000256" key="1">
    <source>
        <dbReference type="ARBA" id="ARBA00004651"/>
    </source>
</evidence>
<name>A0A4U0YWW5_9RHOB</name>
<evidence type="ECO:0000256" key="7">
    <source>
        <dbReference type="SAM" id="Phobius"/>
    </source>
</evidence>
<feature type="transmembrane region" description="Helical" evidence="7">
    <location>
        <begin position="297"/>
        <end position="315"/>
    </location>
</feature>
<dbReference type="InterPro" id="IPR011066">
    <property type="entry name" value="MscS_channel_C_sf"/>
</dbReference>
<dbReference type="InterPro" id="IPR011014">
    <property type="entry name" value="MscS_channel_TM-2"/>
</dbReference>
<evidence type="ECO:0000256" key="4">
    <source>
        <dbReference type="ARBA" id="ARBA00022692"/>
    </source>
</evidence>
<dbReference type="PANTHER" id="PTHR30460">
    <property type="entry name" value="MODERATE CONDUCTANCE MECHANOSENSITIVE CHANNEL YBIO"/>
    <property type="match status" value="1"/>
</dbReference>
<dbReference type="InterPro" id="IPR023408">
    <property type="entry name" value="MscS_beta-dom_sf"/>
</dbReference>
<feature type="transmembrane region" description="Helical" evidence="7">
    <location>
        <begin position="145"/>
        <end position="163"/>
    </location>
</feature>
<feature type="transmembrane region" description="Helical" evidence="7">
    <location>
        <begin position="183"/>
        <end position="212"/>
    </location>
</feature>
<feature type="transmembrane region" description="Helical" evidence="7">
    <location>
        <begin position="476"/>
        <end position="500"/>
    </location>
</feature>
<dbReference type="Pfam" id="PF25392">
    <property type="entry name" value="MS_channel_TM1"/>
    <property type="match status" value="1"/>
</dbReference>
<dbReference type="PANTHER" id="PTHR30460:SF0">
    <property type="entry name" value="MODERATE CONDUCTANCE MECHANOSENSITIVE CHANNEL YBIO"/>
    <property type="match status" value="1"/>
</dbReference>
<protein>
    <submittedName>
        <fullName evidence="12">Mechanosensitive ion channel</fullName>
    </submittedName>
</protein>
<evidence type="ECO:0000259" key="10">
    <source>
        <dbReference type="Pfam" id="PF21088"/>
    </source>
</evidence>
<dbReference type="InterPro" id="IPR057485">
    <property type="entry name" value="YbiO-like_TM1"/>
</dbReference>
<keyword evidence="3" id="KW-1003">Cell membrane</keyword>
<dbReference type="Gene3D" id="1.10.287.1260">
    <property type="match status" value="1"/>
</dbReference>
<feature type="chain" id="PRO_5020544700" evidence="8">
    <location>
        <begin position="32"/>
        <end position="798"/>
    </location>
</feature>
<feature type="transmembrane region" description="Helical" evidence="7">
    <location>
        <begin position="403"/>
        <end position="421"/>
    </location>
</feature>
<feature type="transmembrane region" description="Helical" evidence="7">
    <location>
        <begin position="566"/>
        <end position="586"/>
    </location>
</feature>
<evidence type="ECO:0000259" key="9">
    <source>
        <dbReference type="Pfam" id="PF00924"/>
    </source>
</evidence>
<keyword evidence="5 7" id="KW-1133">Transmembrane helix</keyword>
<feature type="domain" description="Mechanosensitive ion channel MscS" evidence="9">
    <location>
        <begin position="613"/>
        <end position="675"/>
    </location>
</feature>
<dbReference type="RefSeq" id="WP_136792848.1">
    <property type="nucleotide sequence ID" value="NZ_SWAU01000110.1"/>
</dbReference>
<feature type="transmembrane region" description="Helical" evidence="7">
    <location>
        <begin position="433"/>
        <end position="455"/>
    </location>
</feature>
<dbReference type="Pfam" id="PF00924">
    <property type="entry name" value="MS_channel_2nd"/>
    <property type="match status" value="1"/>
</dbReference>
<organism evidence="12 13">
    <name type="scientific">Cereibacter changlensis</name>
    <dbReference type="NCBI Taxonomy" id="402884"/>
    <lineage>
        <taxon>Bacteria</taxon>
        <taxon>Pseudomonadati</taxon>
        <taxon>Pseudomonadota</taxon>
        <taxon>Alphaproteobacteria</taxon>
        <taxon>Rhodobacterales</taxon>
        <taxon>Paracoccaceae</taxon>
        <taxon>Cereibacter</taxon>
    </lineage>
</organism>
<dbReference type="InterPro" id="IPR010920">
    <property type="entry name" value="LSM_dom_sf"/>
</dbReference>
<evidence type="ECO:0000259" key="11">
    <source>
        <dbReference type="Pfam" id="PF25392"/>
    </source>
</evidence>
<dbReference type="AlphaFoldDB" id="A0A4U0YWW5"/>
<dbReference type="SUPFAM" id="SSF82861">
    <property type="entry name" value="Mechanosensitive channel protein MscS (YggB), transmembrane region"/>
    <property type="match status" value="1"/>
</dbReference>
<dbReference type="Pfam" id="PF21088">
    <property type="entry name" value="MS_channel_1st"/>
    <property type="match status" value="1"/>
</dbReference>
<evidence type="ECO:0000256" key="2">
    <source>
        <dbReference type="ARBA" id="ARBA00008017"/>
    </source>
</evidence>
<evidence type="ECO:0000256" key="3">
    <source>
        <dbReference type="ARBA" id="ARBA00022475"/>
    </source>
</evidence>
<feature type="signal peptide" evidence="8">
    <location>
        <begin position="1"/>
        <end position="31"/>
    </location>
</feature>
<comment type="caution">
    <text evidence="12">The sequence shown here is derived from an EMBL/GenBank/DDBJ whole genome shotgun (WGS) entry which is preliminary data.</text>
</comment>
<evidence type="ECO:0000313" key="12">
    <source>
        <dbReference type="EMBL" id="TKA96248.1"/>
    </source>
</evidence>
<reference evidence="12 13" key="1">
    <citation type="submission" date="2019-04" db="EMBL/GenBank/DDBJ databases">
        <title>Crypto-aerobic microbial life in anoxic (sulfidic) marine sediments.</title>
        <authorList>
            <person name="Bhattacharya S."/>
            <person name="Roy C."/>
            <person name="Mondal N."/>
            <person name="Sarkar J."/>
            <person name="Mandal S."/>
            <person name="Rameez M.J."/>
            <person name="Ghosh W."/>
        </authorList>
    </citation>
    <scope>NUCLEOTIDE SEQUENCE [LARGE SCALE GENOMIC DNA]</scope>
    <source>
        <strain evidence="12 13">SBBC</strain>
    </source>
</reference>
<evidence type="ECO:0000256" key="6">
    <source>
        <dbReference type="ARBA" id="ARBA00023136"/>
    </source>
</evidence>
<dbReference type="SUPFAM" id="SSF50182">
    <property type="entry name" value="Sm-like ribonucleoproteins"/>
    <property type="match status" value="1"/>
</dbReference>
<dbReference type="SUPFAM" id="SSF82689">
    <property type="entry name" value="Mechanosensitive channel protein MscS (YggB), C-terminal domain"/>
    <property type="match status" value="1"/>
</dbReference>
<evidence type="ECO:0000256" key="8">
    <source>
        <dbReference type="SAM" id="SignalP"/>
    </source>
</evidence>
<dbReference type="GO" id="GO:0005886">
    <property type="term" value="C:plasma membrane"/>
    <property type="evidence" value="ECO:0007669"/>
    <property type="project" value="UniProtKB-SubCell"/>
</dbReference>
<gene>
    <name evidence="12" type="ORF">FAZ78_12465</name>
</gene>